<evidence type="ECO:0000259" key="2">
    <source>
        <dbReference type="PROSITE" id="PS51671"/>
    </source>
</evidence>
<comment type="caution">
    <text evidence="3">The sequence shown here is derived from an EMBL/GenBank/DDBJ whole genome shotgun (WGS) entry which is preliminary data.</text>
</comment>
<dbReference type="Gene3D" id="3.30.70.260">
    <property type="match status" value="1"/>
</dbReference>
<comment type="similarity">
    <text evidence="1">Belongs to the UPF0735 family.</text>
</comment>
<dbReference type="STRING" id="1450648.CLORY_28340"/>
<dbReference type="PIRSF" id="PIRSF025624">
    <property type="entry name" value="ACT_PheB"/>
    <property type="match status" value="1"/>
</dbReference>
<evidence type="ECO:0000256" key="1">
    <source>
        <dbReference type="HAMAP-Rule" id="MF_00707"/>
    </source>
</evidence>
<protein>
    <recommendedName>
        <fullName evidence="1">UPF0735 ACT domain-containing protein CLORY_28340</fullName>
    </recommendedName>
</protein>
<evidence type="ECO:0000313" key="4">
    <source>
        <dbReference type="Proteomes" id="UP000190080"/>
    </source>
</evidence>
<feature type="domain" description="ACT" evidence="2">
    <location>
        <begin position="69"/>
        <end position="145"/>
    </location>
</feature>
<gene>
    <name evidence="3" type="ORF">CLORY_28340</name>
</gene>
<name>A0A1V4IK28_9CLOT</name>
<dbReference type="NCBIfam" id="NF003361">
    <property type="entry name" value="PRK04435.1"/>
    <property type="match status" value="1"/>
</dbReference>
<sequence>MKFEYLVINSQVLPDVYKKVVEVKEMIRTNRVKDVTEAVKIVGLSRSTFYKYRDNVFALKEGMKGQKATISIVIIDKAGTLSDILDNIAKHGGNIYTINQDIPINGAAYINITLDVSRLKIDINDLIDILSELNNIIRVDLVAVE</sequence>
<keyword evidence="4" id="KW-1185">Reference proteome</keyword>
<dbReference type="SUPFAM" id="SSF55021">
    <property type="entry name" value="ACT-like"/>
    <property type="match status" value="1"/>
</dbReference>
<dbReference type="InterPro" id="IPR002912">
    <property type="entry name" value="ACT_dom"/>
</dbReference>
<dbReference type="HAMAP" id="MF_00707">
    <property type="entry name" value="UPF0735"/>
    <property type="match status" value="1"/>
</dbReference>
<dbReference type="RefSeq" id="WP_079425576.1">
    <property type="nucleotide sequence ID" value="NZ_MZGV01000032.1"/>
</dbReference>
<reference evidence="3 4" key="1">
    <citation type="submission" date="2017-03" db="EMBL/GenBank/DDBJ databases">
        <title>Genome sequence of Clostridium oryzae DSM 28571.</title>
        <authorList>
            <person name="Poehlein A."/>
            <person name="Daniel R."/>
        </authorList>
    </citation>
    <scope>NUCLEOTIDE SEQUENCE [LARGE SCALE GENOMIC DNA]</scope>
    <source>
        <strain evidence="3 4">DSM 28571</strain>
    </source>
</reference>
<organism evidence="3 4">
    <name type="scientific">Clostridium oryzae</name>
    <dbReference type="NCBI Taxonomy" id="1450648"/>
    <lineage>
        <taxon>Bacteria</taxon>
        <taxon>Bacillati</taxon>
        <taxon>Bacillota</taxon>
        <taxon>Clostridia</taxon>
        <taxon>Eubacteriales</taxon>
        <taxon>Clostridiaceae</taxon>
        <taxon>Clostridium</taxon>
    </lineage>
</organism>
<dbReference type="Proteomes" id="UP000190080">
    <property type="component" value="Unassembled WGS sequence"/>
</dbReference>
<dbReference type="OrthoDB" id="9788773at2"/>
<dbReference type="InterPro" id="IPR045865">
    <property type="entry name" value="ACT-like_dom_sf"/>
</dbReference>
<dbReference type="Pfam" id="PF13291">
    <property type="entry name" value="ACT_4"/>
    <property type="match status" value="1"/>
</dbReference>
<dbReference type="EMBL" id="MZGV01000032">
    <property type="protein sequence ID" value="OPJ60382.1"/>
    <property type="molecule type" value="Genomic_DNA"/>
</dbReference>
<proteinExistence type="inferred from homology"/>
<dbReference type="AlphaFoldDB" id="A0A1V4IK28"/>
<dbReference type="PROSITE" id="PS51671">
    <property type="entry name" value="ACT"/>
    <property type="match status" value="1"/>
</dbReference>
<dbReference type="InterPro" id="IPR008310">
    <property type="entry name" value="UPF0735_ACT_dom-cont"/>
</dbReference>
<accession>A0A1V4IK28</accession>
<evidence type="ECO:0000313" key="3">
    <source>
        <dbReference type="EMBL" id="OPJ60382.1"/>
    </source>
</evidence>